<dbReference type="PANTHER" id="PTHR31465:SF1">
    <property type="entry name" value="PROTEIN RTA1-RELATED"/>
    <property type="match status" value="1"/>
</dbReference>
<evidence type="ECO:0000256" key="1">
    <source>
        <dbReference type="ARBA" id="ARBA00004141"/>
    </source>
</evidence>
<keyword evidence="3 6" id="KW-1133">Transmembrane helix</keyword>
<gene>
    <name evidence="7" type="ORF">M427DRAFT_37801</name>
</gene>
<feature type="transmembrane region" description="Helical" evidence="6">
    <location>
        <begin position="132"/>
        <end position="155"/>
    </location>
</feature>
<name>A0A139A0A6_GONPJ</name>
<feature type="transmembrane region" description="Helical" evidence="6">
    <location>
        <begin position="29"/>
        <end position="50"/>
    </location>
</feature>
<feature type="transmembrane region" description="Helical" evidence="6">
    <location>
        <begin position="57"/>
        <end position="78"/>
    </location>
</feature>
<feature type="transmembrane region" description="Helical" evidence="6">
    <location>
        <begin position="90"/>
        <end position="111"/>
    </location>
</feature>
<dbReference type="OMA" id="ITTIIFH"/>
<dbReference type="STRING" id="1344416.A0A139A0A6"/>
<accession>A0A139A0A6</accession>
<dbReference type="InterPro" id="IPR007568">
    <property type="entry name" value="RTA1"/>
</dbReference>
<sequence>MSYDPASLPPFPGGAIPWEYTQFGYNPSLALAGAAIALFGALALVHAYLARTCNASFMYPVVVGCLLEVIGFGLRIAAKDTEMDNPDNNPLFASMFAFIIIAPIFFAASVYMLLSRIVAFIGPSYSPVRPSLIASTFVTCDVAAFAVQVAFAILVMTTRNPDLLEIGRKGLIAGLFIQVVSVLVFLALSGLVFVRAREVKGAWKLVMWNQLVLSGLILARNAFRVAEFWEGFYNHISRTEWYLYVFDAGLMLLLVLAFAAVHPGAILTLPSASESGEGAGAGGKDKELELENGHETGNGNGNGNGNGRDKDGGNNMEEAPLAKQGAEAA</sequence>
<comment type="subcellular location">
    <subcellularLocation>
        <location evidence="1">Membrane</location>
        <topology evidence="1">Multi-pass membrane protein</topology>
    </subcellularLocation>
</comment>
<keyword evidence="2 6" id="KW-0812">Transmembrane</keyword>
<dbReference type="Proteomes" id="UP000070544">
    <property type="component" value="Unassembled WGS sequence"/>
</dbReference>
<evidence type="ECO:0008006" key="9">
    <source>
        <dbReference type="Google" id="ProtNLM"/>
    </source>
</evidence>
<dbReference type="AlphaFoldDB" id="A0A139A0A6"/>
<dbReference type="PANTHER" id="PTHR31465">
    <property type="entry name" value="PROTEIN RTA1-RELATED"/>
    <property type="match status" value="1"/>
</dbReference>
<evidence type="ECO:0000256" key="2">
    <source>
        <dbReference type="ARBA" id="ARBA00022692"/>
    </source>
</evidence>
<dbReference type="EMBL" id="KQ965836">
    <property type="protein sequence ID" value="KXS10154.1"/>
    <property type="molecule type" value="Genomic_DNA"/>
</dbReference>
<evidence type="ECO:0000313" key="8">
    <source>
        <dbReference type="Proteomes" id="UP000070544"/>
    </source>
</evidence>
<feature type="compositionally biased region" description="Gly residues" evidence="5">
    <location>
        <begin position="296"/>
        <end position="306"/>
    </location>
</feature>
<protein>
    <recommendedName>
        <fullName evidence="9">RTA1-domain-containing protein</fullName>
    </recommendedName>
</protein>
<organism evidence="7 8">
    <name type="scientific">Gonapodya prolifera (strain JEL478)</name>
    <name type="common">Monoblepharis prolifera</name>
    <dbReference type="NCBI Taxonomy" id="1344416"/>
    <lineage>
        <taxon>Eukaryota</taxon>
        <taxon>Fungi</taxon>
        <taxon>Fungi incertae sedis</taxon>
        <taxon>Chytridiomycota</taxon>
        <taxon>Chytridiomycota incertae sedis</taxon>
        <taxon>Monoblepharidomycetes</taxon>
        <taxon>Monoblepharidales</taxon>
        <taxon>Gonapodyaceae</taxon>
        <taxon>Gonapodya</taxon>
    </lineage>
</organism>
<dbReference type="GO" id="GO:0016020">
    <property type="term" value="C:membrane"/>
    <property type="evidence" value="ECO:0007669"/>
    <property type="project" value="UniProtKB-SubCell"/>
</dbReference>
<feature type="transmembrane region" description="Helical" evidence="6">
    <location>
        <begin position="175"/>
        <end position="194"/>
    </location>
</feature>
<dbReference type="Pfam" id="PF04479">
    <property type="entry name" value="RTA1"/>
    <property type="match status" value="1"/>
</dbReference>
<evidence type="ECO:0000256" key="6">
    <source>
        <dbReference type="SAM" id="Phobius"/>
    </source>
</evidence>
<evidence type="ECO:0000256" key="3">
    <source>
        <dbReference type="ARBA" id="ARBA00022989"/>
    </source>
</evidence>
<dbReference type="OrthoDB" id="3358017at2759"/>
<evidence type="ECO:0000256" key="5">
    <source>
        <dbReference type="SAM" id="MobiDB-lite"/>
    </source>
</evidence>
<evidence type="ECO:0000256" key="4">
    <source>
        <dbReference type="ARBA" id="ARBA00023136"/>
    </source>
</evidence>
<feature type="compositionally biased region" description="Basic and acidic residues" evidence="5">
    <location>
        <begin position="283"/>
        <end position="294"/>
    </location>
</feature>
<feature type="transmembrane region" description="Helical" evidence="6">
    <location>
        <begin position="243"/>
        <end position="261"/>
    </location>
</feature>
<feature type="region of interest" description="Disordered" evidence="5">
    <location>
        <begin position="274"/>
        <end position="329"/>
    </location>
</feature>
<keyword evidence="4 6" id="KW-0472">Membrane</keyword>
<keyword evidence="8" id="KW-1185">Reference proteome</keyword>
<reference evidence="7 8" key="1">
    <citation type="journal article" date="2015" name="Genome Biol. Evol.">
        <title>Phylogenomic analyses indicate that early fungi evolved digesting cell walls of algal ancestors of land plants.</title>
        <authorList>
            <person name="Chang Y."/>
            <person name="Wang S."/>
            <person name="Sekimoto S."/>
            <person name="Aerts A.L."/>
            <person name="Choi C."/>
            <person name="Clum A."/>
            <person name="LaButti K.M."/>
            <person name="Lindquist E.A."/>
            <person name="Yee Ngan C."/>
            <person name="Ohm R.A."/>
            <person name="Salamov A.A."/>
            <person name="Grigoriev I.V."/>
            <person name="Spatafora J.W."/>
            <person name="Berbee M.L."/>
        </authorList>
    </citation>
    <scope>NUCLEOTIDE SEQUENCE [LARGE SCALE GENOMIC DNA]</scope>
    <source>
        <strain evidence="7 8">JEL478</strain>
    </source>
</reference>
<evidence type="ECO:0000313" key="7">
    <source>
        <dbReference type="EMBL" id="KXS10154.1"/>
    </source>
</evidence>
<proteinExistence type="predicted"/>